<proteinExistence type="predicted"/>
<name>A0ABN2NLR3_9PSEU</name>
<comment type="caution">
    <text evidence="1">The sequence shown here is derived from an EMBL/GenBank/DDBJ whole genome shotgun (WGS) entry which is preliminary data.</text>
</comment>
<evidence type="ECO:0000313" key="2">
    <source>
        <dbReference type="Proteomes" id="UP001500449"/>
    </source>
</evidence>
<sequence>MTTGWIVVLGLAALLTLGVAIGRLQAHAHRQAWRSIIGETPPVEPRARTGERPCATCRVLTGALDDHVHREH</sequence>
<dbReference type="Proteomes" id="UP001500449">
    <property type="component" value="Unassembled WGS sequence"/>
</dbReference>
<dbReference type="RefSeq" id="WP_344424501.1">
    <property type="nucleotide sequence ID" value="NZ_BAAAQK010000025.1"/>
</dbReference>
<protein>
    <submittedName>
        <fullName evidence="1">Uncharacterized protein</fullName>
    </submittedName>
</protein>
<dbReference type="EMBL" id="BAAAQK010000025">
    <property type="protein sequence ID" value="GAA1870877.1"/>
    <property type="molecule type" value="Genomic_DNA"/>
</dbReference>
<accession>A0ABN2NLR3</accession>
<gene>
    <name evidence="1" type="ORF">GCM10009836_59450</name>
</gene>
<keyword evidence="2" id="KW-1185">Reference proteome</keyword>
<reference evidence="1 2" key="1">
    <citation type="journal article" date="2019" name="Int. J. Syst. Evol. Microbiol.">
        <title>The Global Catalogue of Microorganisms (GCM) 10K type strain sequencing project: providing services to taxonomists for standard genome sequencing and annotation.</title>
        <authorList>
            <consortium name="The Broad Institute Genomics Platform"/>
            <consortium name="The Broad Institute Genome Sequencing Center for Infectious Disease"/>
            <person name="Wu L."/>
            <person name="Ma J."/>
        </authorList>
    </citation>
    <scope>NUCLEOTIDE SEQUENCE [LARGE SCALE GENOMIC DNA]</scope>
    <source>
        <strain evidence="1 2">JCM 16009</strain>
    </source>
</reference>
<evidence type="ECO:0000313" key="1">
    <source>
        <dbReference type="EMBL" id="GAA1870877.1"/>
    </source>
</evidence>
<organism evidence="1 2">
    <name type="scientific">Pseudonocardia ailaonensis</name>
    <dbReference type="NCBI Taxonomy" id="367279"/>
    <lineage>
        <taxon>Bacteria</taxon>
        <taxon>Bacillati</taxon>
        <taxon>Actinomycetota</taxon>
        <taxon>Actinomycetes</taxon>
        <taxon>Pseudonocardiales</taxon>
        <taxon>Pseudonocardiaceae</taxon>
        <taxon>Pseudonocardia</taxon>
    </lineage>
</organism>